<gene>
    <name evidence="1" type="ORF">A2519_22900</name>
</gene>
<evidence type="ECO:0000313" key="1">
    <source>
        <dbReference type="EMBL" id="OGK01724.1"/>
    </source>
</evidence>
<protein>
    <submittedName>
        <fullName evidence="1">Uncharacterized protein</fullName>
    </submittedName>
</protein>
<sequence length="189" mass="21148">MKKKLLSIATGLLMAAIFWGCNEARIKTTFEEIVLRSDRIVLAQAISKEICWNQDSSSLNTFIKFYVVADIEGETQGDDIMVKFFEGAMGQQCLTLLKQSRGNLGSEAFLFLNRDPACDSCYEIMGMYQNRSTVSFKRMQERGSAVIDGKAVAFFARMNGNDMVVTGYNIGFDELKRVVSGIRAKFAAR</sequence>
<evidence type="ECO:0000313" key="2">
    <source>
        <dbReference type="Proteomes" id="UP000179243"/>
    </source>
</evidence>
<comment type="caution">
    <text evidence="1">The sequence shown here is derived from an EMBL/GenBank/DDBJ whole genome shotgun (WGS) entry which is preliminary data.</text>
</comment>
<accession>A0A1F7F4Y5</accession>
<dbReference type="Proteomes" id="UP000179243">
    <property type="component" value="Unassembled WGS sequence"/>
</dbReference>
<dbReference type="AlphaFoldDB" id="A0A1F7F4Y5"/>
<organism evidence="1 2">
    <name type="scientific">Candidatus Raymondbacteria bacterium RIFOXYD12_FULL_49_13</name>
    <dbReference type="NCBI Taxonomy" id="1817890"/>
    <lineage>
        <taxon>Bacteria</taxon>
        <taxon>Raymondiibacteriota</taxon>
    </lineage>
</organism>
<reference evidence="1 2" key="1">
    <citation type="journal article" date="2016" name="Nat. Commun.">
        <title>Thousands of microbial genomes shed light on interconnected biogeochemical processes in an aquifer system.</title>
        <authorList>
            <person name="Anantharaman K."/>
            <person name="Brown C.T."/>
            <person name="Hug L.A."/>
            <person name="Sharon I."/>
            <person name="Castelle C.J."/>
            <person name="Probst A.J."/>
            <person name="Thomas B.C."/>
            <person name="Singh A."/>
            <person name="Wilkins M.J."/>
            <person name="Karaoz U."/>
            <person name="Brodie E.L."/>
            <person name="Williams K.H."/>
            <person name="Hubbard S.S."/>
            <person name="Banfield J.F."/>
        </authorList>
    </citation>
    <scope>NUCLEOTIDE SEQUENCE [LARGE SCALE GENOMIC DNA]</scope>
</reference>
<name>A0A1F7F4Y5_UNCRA</name>
<proteinExistence type="predicted"/>
<dbReference type="EMBL" id="MFYX01000120">
    <property type="protein sequence ID" value="OGK01724.1"/>
    <property type="molecule type" value="Genomic_DNA"/>
</dbReference>